<organism evidence="3 5">
    <name type="scientific">Colwellia hornerae</name>
    <dbReference type="NCBI Taxonomy" id="89402"/>
    <lineage>
        <taxon>Bacteria</taxon>
        <taxon>Pseudomonadati</taxon>
        <taxon>Pseudomonadota</taxon>
        <taxon>Gammaproteobacteria</taxon>
        <taxon>Alteromonadales</taxon>
        <taxon>Colwelliaceae</taxon>
        <taxon>Colwellia</taxon>
    </lineage>
</organism>
<evidence type="ECO:0000313" key="2">
    <source>
        <dbReference type="EMBL" id="TWX54285.1"/>
    </source>
</evidence>
<dbReference type="Proteomes" id="UP000321525">
    <property type="component" value="Unassembled WGS sequence"/>
</dbReference>
<dbReference type="NCBIfam" id="TIGR02595">
    <property type="entry name" value="PEP_CTERM"/>
    <property type="match status" value="1"/>
</dbReference>
<dbReference type="InterPro" id="IPR013424">
    <property type="entry name" value="Ice-binding_C"/>
</dbReference>
<evidence type="ECO:0000313" key="3">
    <source>
        <dbReference type="EMBL" id="TWX62018.1"/>
    </source>
</evidence>
<reference evidence="3 5" key="1">
    <citation type="submission" date="2019-07" db="EMBL/GenBank/DDBJ databases">
        <title>Genomes of sea-ice associated Colwellia species.</title>
        <authorList>
            <person name="Bowman J.P."/>
        </authorList>
    </citation>
    <scope>NUCLEOTIDE SEQUENCE [LARGE SCALE GENOMIC DNA]</scope>
    <source>
        <strain evidence="2 4">ACAM 607</strain>
        <strain evidence="3 5">IC036</strain>
    </source>
</reference>
<gene>
    <name evidence="2" type="ORF">ESZ26_18050</name>
    <name evidence="3" type="ORF">ESZ27_19035</name>
</gene>
<evidence type="ECO:0000259" key="1">
    <source>
        <dbReference type="Pfam" id="PF07589"/>
    </source>
</evidence>
<keyword evidence="4" id="KW-1185">Reference proteome</keyword>
<dbReference type="Pfam" id="PF07589">
    <property type="entry name" value="PEP-CTERM"/>
    <property type="match status" value="1"/>
</dbReference>
<feature type="domain" description="Ice-binding protein C-terminal" evidence="1">
    <location>
        <begin position="18"/>
        <end position="38"/>
    </location>
</feature>
<accession>A0A5C6Q1T9</accession>
<proteinExistence type="predicted"/>
<dbReference type="EMBL" id="VOLR01000039">
    <property type="protein sequence ID" value="TWX54285.1"/>
    <property type="molecule type" value="Genomic_DNA"/>
</dbReference>
<evidence type="ECO:0000313" key="4">
    <source>
        <dbReference type="Proteomes" id="UP000321525"/>
    </source>
</evidence>
<comment type="caution">
    <text evidence="3">The sequence shown here is derived from an EMBL/GenBank/DDBJ whole genome shotgun (WGS) entry which is preliminary data.</text>
</comment>
<dbReference type="Proteomes" id="UP000321917">
    <property type="component" value="Unassembled WGS sequence"/>
</dbReference>
<evidence type="ECO:0000313" key="5">
    <source>
        <dbReference type="Proteomes" id="UP000321917"/>
    </source>
</evidence>
<protein>
    <submittedName>
        <fullName evidence="3">PEP-CTERM sorting domain-containing protein</fullName>
    </submittedName>
</protein>
<sequence>TFAPTISIIGHQGCGPIDVPEPTTIWLLGLGLLIIAKRKQV</sequence>
<dbReference type="AlphaFoldDB" id="A0A5C6Q1T9"/>
<dbReference type="EMBL" id="VOLQ01000107">
    <property type="protein sequence ID" value="TWX62018.1"/>
    <property type="molecule type" value="Genomic_DNA"/>
</dbReference>
<name>A0A5C6Q1T9_9GAMM</name>
<feature type="non-terminal residue" evidence="3">
    <location>
        <position position="1"/>
    </location>
</feature>